<dbReference type="AlphaFoldDB" id="A0A090QX24"/>
<dbReference type="InterPro" id="IPR011006">
    <property type="entry name" value="CheY-like_superfamily"/>
</dbReference>
<dbReference type="SUPFAM" id="SSF46894">
    <property type="entry name" value="C-terminal effector domain of the bipartite response regulators"/>
    <property type="match status" value="1"/>
</dbReference>
<dbReference type="Gene3D" id="3.40.50.2300">
    <property type="match status" value="1"/>
</dbReference>
<keyword evidence="2" id="KW-0805">Transcription regulation</keyword>
<evidence type="ECO:0000256" key="4">
    <source>
        <dbReference type="ARBA" id="ARBA00023163"/>
    </source>
</evidence>
<dbReference type="GO" id="GO:0003677">
    <property type="term" value="F:DNA binding"/>
    <property type="evidence" value="ECO:0007669"/>
    <property type="project" value="UniProtKB-KW"/>
</dbReference>
<dbReference type="InterPro" id="IPR001789">
    <property type="entry name" value="Sig_transdc_resp-reg_receiver"/>
</dbReference>
<evidence type="ECO:0000259" key="6">
    <source>
        <dbReference type="PROSITE" id="PS50043"/>
    </source>
</evidence>
<name>A0A090QX24_NONUL</name>
<dbReference type="CDD" id="cd06170">
    <property type="entry name" value="LuxR_C_like"/>
    <property type="match status" value="1"/>
</dbReference>
<proteinExistence type="predicted"/>
<dbReference type="GO" id="GO:0000160">
    <property type="term" value="P:phosphorelay signal transduction system"/>
    <property type="evidence" value="ECO:0007669"/>
    <property type="project" value="InterPro"/>
</dbReference>
<dbReference type="InterPro" id="IPR016032">
    <property type="entry name" value="Sig_transdc_resp-reg_C-effctor"/>
</dbReference>
<dbReference type="Proteomes" id="UP000029226">
    <property type="component" value="Unassembled WGS sequence"/>
</dbReference>
<dbReference type="PANTHER" id="PTHR43214">
    <property type="entry name" value="TWO-COMPONENT RESPONSE REGULATOR"/>
    <property type="match status" value="1"/>
</dbReference>
<dbReference type="SMART" id="SM00421">
    <property type="entry name" value="HTH_LUXR"/>
    <property type="match status" value="1"/>
</dbReference>
<dbReference type="SMART" id="SM00448">
    <property type="entry name" value="REC"/>
    <property type="match status" value="1"/>
</dbReference>
<keyword evidence="1 5" id="KW-0597">Phosphoprotein</keyword>
<evidence type="ECO:0000256" key="1">
    <source>
        <dbReference type="ARBA" id="ARBA00022553"/>
    </source>
</evidence>
<protein>
    <submittedName>
        <fullName evidence="8">DNA-binding response regulator LuxR family</fullName>
    </submittedName>
</protein>
<sequence length="209" mass="23438">MIFITIAEDHISLSDGLKVFLEQDSNIEVIGNAPNGKEMLEMLKFVKPQVVLTDINMPIMNGVELCTTIKSLNKNIKVIALSMYDNPGAIKEMIDAGADGYVLKISPLTELKKAIETVASGKNYFDQAIDLEEVNKKEQNDDVQPLSRSETEILKLIALGKTSAEIAEERQTAVSTVVKHRKNMIHKLQLEGKNELYKYALQRYGHYNQ</sequence>
<dbReference type="InterPro" id="IPR039420">
    <property type="entry name" value="WalR-like"/>
</dbReference>
<dbReference type="PROSITE" id="PS50043">
    <property type="entry name" value="HTH_LUXR_2"/>
    <property type="match status" value="1"/>
</dbReference>
<keyword evidence="4" id="KW-0804">Transcription</keyword>
<evidence type="ECO:0000256" key="3">
    <source>
        <dbReference type="ARBA" id="ARBA00023125"/>
    </source>
</evidence>
<keyword evidence="3 8" id="KW-0238">DNA-binding</keyword>
<comment type="caution">
    <text evidence="8">The sequence shown here is derived from an EMBL/GenBank/DDBJ whole genome shotgun (WGS) entry which is preliminary data.</text>
</comment>
<dbReference type="EMBL" id="BBMM01000003">
    <property type="protein sequence ID" value="GAK99966.1"/>
    <property type="molecule type" value="Genomic_DNA"/>
</dbReference>
<reference evidence="8 9" key="1">
    <citation type="journal article" date="2014" name="Genome Announc.">
        <title>Draft Genome Sequences of Marine Flavobacterium Nonlabens Strains NR17, NR24, NR27, NR32, NR33, and Ara13.</title>
        <authorList>
            <person name="Nakanishi M."/>
            <person name="Meirelles P."/>
            <person name="Suzuki R."/>
            <person name="Takatani N."/>
            <person name="Mino S."/>
            <person name="Suda W."/>
            <person name="Oshima K."/>
            <person name="Hattori M."/>
            <person name="Ohkuma M."/>
            <person name="Hosokawa M."/>
            <person name="Miyashita K."/>
            <person name="Thompson F.L."/>
            <person name="Niwa A."/>
            <person name="Sawabe T."/>
            <person name="Sawabe T."/>
        </authorList>
    </citation>
    <scope>NUCLEOTIDE SEQUENCE [LARGE SCALE GENOMIC DNA]</scope>
    <source>
        <strain evidence="9">JCM19314</strain>
    </source>
</reference>
<feature type="domain" description="Response regulatory" evidence="7">
    <location>
        <begin position="3"/>
        <end position="119"/>
    </location>
</feature>
<gene>
    <name evidence="8" type="ORF">JCM19314_1151</name>
</gene>
<feature type="domain" description="HTH luxR-type" evidence="6">
    <location>
        <begin position="139"/>
        <end position="204"/>
    </location>
</feature>
<evidence type="ECO:0000256" key="5">
    <source>
        <dbReference type="PROSITE-ProRule" id="PRU00169"/>
    </source>
</evidence>
<evidence type="ECO:0000313" key="8">
    <source>
        <dbReference type="EMBL" id="GAK99966.1"/>
    </source>
</evidence>
<dbReference type="InterPro" id="IPR000792">
    <property type="entry name" value="Tscrpt_reg_LuxR_C"/>
</dbReference>
<dbReference type="SUPFAM" id="SSF52172">
    <property type="entry name" value="CheY-like"/>
    <property type="match status" value="1"/>
</dbReference>
<dbReference type="InterPro" id="IPR058245">
    <property type="entry name" value="NreC/VraR/RcsB-like_REC"/>
</dbReference>
<evidence type="ECO:0000259" key="7">
    <source>
        <dbReference type="PROSITE" id="PS50110"/>
    </source>
</evidence>
<dbReference type="Pfam" id="PF00072">
    <property type="entry name" value="Response_reg"/>
    <property type="match status" value="1"/>
</dbReference>
<dbReference type="PRINTS" id="PR00038">
    <property type="entry name" value="HTHLUXR"/>
</dbReference>
<accession>A0A090QX24</accession>
<evidence type="ECO:0000256" key="2">
    <source>
        <dbReference type="ARBA" id="ARBA00023015"/>
    </source>
</evidence>
<dbReference type="PROSITE" id="PS50110">
    <property type="entry name" value="RESPONSE_REGULATORY"/>
    <property type="match status" value="1"/>
</dbReference>
<evidence type="ECO:0000313" key="9">
    <source>
        <dbReference type="Proteomes" id="UP000029226"/>
    </source>
</evidence>
<dbReference type="GO" id="GO:0006355">
    <property type="term" value="P:regulation of DNA-templated transcription"/>
    <property type="evidence" value="ECO:0007669"/>
    <property type="project" value="InterPro"/>
</dbReference>
<dbReference type="RefSeq" id="WP_042247057.1">
    <property type="nucleotide sequence ID" value="NZ_JBDUVS010000007.1"/>
</dbReference>
<dbReference type="Pfam" id="PF00196">
    <property type="entry name" value="GerE"/>
    <property type="match status" value="1"/>
</dbReference>
<feature type="modified residue" description="4-aspartylphosphate" evidence="5">
    <location>
        <position position="54"/>
    </location>
</feature>
<dbReference type="PANTHER" id="PTHR43214:SF41">
    <property type="entry name" value="NITRATE_NITRITE RESPONSE REGULATOR PROTEIN NARP"/>
    <property type="match status" value="1"/>
</dbReference>
<dbReference type="CDD" id="cd17535">
    <property type="entry name" value="REC_NarL-like"/>
    <property type="match status" value="1"/>
</dbReference>
<organism evidence="8 9">
    <name type="scientific">Nonlabens ulvanivorans</name>
    <name type="common">Persicivirga ulvanivorans</name>
    <dbReference type="NCBI Taxonomy" id="906888"/>
    <lineage>
        <taxon>Bacteria</taxon>
        <taxon>Pseudomonadati</taxon>
        <taxon>Bacteroidota</taxon>
        <taxon>Flavobacteriia</taxon>
        <taxon>Flavobacteriales</taxon>
        <taxon>Flavobacteriaceae</taxon>
        <taxon>Nonlabens</taxon>
    </lineage>
</organism>